<dbReference type="AlphaFoldDB" id="A0A2N3V4K8"/>
<feature type="compositionally biased region" description="Polar residues" evidence="1">
    <location>
        <begin position="162"/>
        <end position="174"/>
    </location>
</feature>
<gene>
    <name evidence="2" type="ORF">ATK86_7491</name>
</gene>
<protein>
    <recommendedName>
        <fullName evidence="4">Helix-turn-helix protein</fullName>
    </recommendedName>
</protein>
<evidence type="ECO:0000313" key="2">
    <source>
        <dbReference type="EMBL" id="PKV76558.1"/>
    </source>
</evidence>
<organism evidence="2 3">
    <name type="scientific">Nocardia fluminea</name>
    <dbReference type="NCBI Taxonomy" id="134984"/>
    <lineage>
        <taxon>Bacteria</taxon>
        <taxon>Bacillati</taxon>
        <taxon>Actinomycetota</taxon>
        <taxon>Actinomycetes</taxon>
        <taxon>Mycobacteriales</taxon>
        <taxon>Nocardiaceae</taxon>
        <taxon>Nocardia</taxon>
    </lineage>
</organism>
<proteinExistence type="predicted"/>
<evidence type="ECO:0008006" key="4">
    <source>
        <dbReference type="Google" id="ProtNLM"/>
    </source>
</evidence>
<dbReference type="EMBL" id="PJMW01000004">
    <property type="protein sequence ID" value="PKV76558.1"/>
    <property type="molecule type" value="Genomic_DNA"/>
</dbReference>
<comment type="caution">
    <text evidence="2">The sequence shown here is derived from an EMBL/GenBank/DDBJ whole genome shotgun (WGS) entry which is preliminary data.</text>
</comment>
<feature type="region of interest" description="Disordered" evidence="1">
    <location>
        <begin position="103"/>
        <end position="225"/>
    </location>
</feature>
<evidence type="ECO:0000313" key="3">
    <source>
        <dbReference type="Proteomes" id="UP000233766"/>
    </source>
</evidence>
<reference evidence="2 3" key="1">
    <citation type="submission" date="2017-12" db="EMBL/GenBank/DDBJ databases">
        <title>Sequencing the genomes of 1000 Actinobacteria strains.</title>
        <authorList>
            <person name="Klenk H.-P."/>
        </authorList>
    </citation>
    <scope>NUCLEOTIDE SEQUENCE [LARGE SCALE GENOMIC DNA]</scope>
    <source>
        <strain evidence="2 3">DSM 44489</strain>
    </source>
</reference>
<keyword evidence="3" id="KW-1185">Reference proteome</keyword>
<sequence>MADRKLDKFAWMKALRGVNITPATYRVASTLCTYARADLTNARPGLVTLCEATCLTEKTVEKALRVLTARGWIRLTERGGSERGGPRRANVYALTFPVGSAQSSASECATGGTEYPRSEVTTGGNDYPRSIPRPGVIDDHDRGYSVPRPGVIDDHRPGVLTTPPSVSTYQGNTSGEDHSPGRAGEVASTSPVDGTEITTPPDEPRSDERTGDPTQPGTPASRYCARHPLGTPDDCGQCAESRKAVIAAELAAVKARRAEGLARATALAECPHCDQNGYRVEPNRFYALTIAAARCDHTAWSDADWDAHVSTESSEARQAAARAQPWAFG</sequence>
<evidence type="ECO:0000256" key="1">
    <source>
        <dbReference type="SAM" id="MobiDB-lite"/>
    </source>
</evidence>
<accession>A0A2N3V4K8</accession>
<name>A0A2N3V4K8_9NOCA</name>
<dbReference type="Proteomes" id="UP000233766">
    <property type="component" value="Unassembled WGS sequence"/>
</dbReference>
<feature type="compositionally biased region" description="Polar residues" evidence="1">
    <location>
        <begin position="187"/>
        <end position="198"/>
    </location>
</feature>
<feature type="compositionally biased region" description="Basic and acidic residues" evidence="1">
    <location>
        <begin position="202"/>
        <end position="211"/>
    </location>
</feature>